<dbReference type="EMBL" id="CP165727">
    <property type="protein sequence ID" value="XDV61582.1"/>
    <property type="molecule type" value="Genomic_DNA"/>
</dbReference>
<reference evidence="2" key="1">
    <citation type="submission" date="2024-08" db="EMBL/GenBank/DDBJ databases">
        <authorList>
            <person name="Yu S.T."/>
        </authorList>
    </citation>
    <scope>NUCLEOTIDE SEQUENCE</scope>
    <source>
        <strain evidence="2">R33</strain>
    </source>
</reference>
<dbReference type="RefSeq" id="WP_369776351.1">
    <property type="nucleotide sequence ID" value="NZ_CP165727.1"/>
</dbReference>
<accession>A0AB39XZ90</accession>
<name>A0AB39XZ90_9ACTN</name>
<feature type="transmembrane region" description="Helical" evidence="1">
    <location>
        <begin position="102"/>
        <end position="125"/>
    </location>
</feature>
<evidence type="ECO:0008006" key="3">
    <source>
        <dbReference type="Google" id="ProtNLM"/>
    </source>
</evidence>
<evidence type="ECO:0000313" key="2">
    <source>
        <dbReference type="EMBL" id="XDV61582.1"/>
    </source>
</evidence>
<keyword evidence="1" id="KW-1133">Transmembrane helix</keyword>
<proteinExistence type="predicted"/>
<dbReference type="AlphaFoldDB" id="A0AB39XZ90"/>
<protein>
    <recommendedName>
        <fullName evidence="3">DUF3995 domain-containing protein</fullName>
    </recommendedName>
</protein>
<organism evidence="2">
    <name type="scientific">Streptomyces sp. R33</name>
    <dbReference type="NCBI Taxonomy" id="3238629"/>
    <lineage>
        <taxon>Bacteria</taxon>
        <taxon>Bacillati</taxon>
        <taxon>Actinomycetota</taxon>
        <taxon>Actinomycetes</taxon>
        <taxon>Kitasatosporales</taxon>
        <taxon>Streptomycetaceae</taxon>
        <taxon>Streptomyces</taxon>
    </lineage>
</organism>
<keyword evidence="1" id="KW-0472">Membrane</keyword>
<keyword evidence="1" id="KW-0812">Transmembrane</keyword>
<feature type="transmembrane region" description="Helical" evidence="1">
    <location>
        <begin position="20"/>
        <end position="40"/>
    </location>
</feature>
<gene>
    <name evidence="2" type="ORF">AB5J51_00525</name>
</gene>
<feature type="transmembrane region" description="Helical" evidence="1">
    <location>
        <begin position="145"/>
        <end position="167"/>
    </location>
</feature>
<sequence>MTTHTAHIDTTATEWPVPRWAVGAAHAMPLVALPVCLWRLPIAFGYGMGGEVLPPSPWNIPYVVGLSIMSEAFALLSFGLVRKWGEVVPTWVPKLGGKRIPPFAAILPATISGLFFTALMVHWAFGAFRIGGADGFPYAEGWDVLAMTVSGLFTLWGPLLLALTFAYHRRRRSR</sequence>
<evidence type="ECO:0000256" key="1">
    <source>
        <dbReference type="SAM" id="Phobius"/>
    </source>
</evidence>
<feature type="transmembrane region" description="Helical" evidence="1">
    <location>
        <begin position="60"/>
        <end position="81"/>
    </location>
</feature>